<dbReference type="InterPro" id="IPR013108">
    <property type="entry name" value="Amidohydro_3"/>
</dbReference>
<dbReference type="PANTHER" id="PTHR22642">
    <property type="entry name" value="IMIDAZOLONEPROPIONASE"/>
    <property type="match status" value="1"/>
</dbReference>
<dbReference type="Pfam" id="PF07969">
    <property type="entry name" value="Amidohydro_3"/>
    <property type="match status" value="1"/>
</dbReference>
<dbReference type="EMBL" id="AWFF01000049">
    <property type="protein sequence ID" value="KCZ53651.1"/>
    <property type="molecule type" value="Genomic_DNA"/>
</dbReference>
<accession>A0A062U038</accession>
<dbReference type="InterPro" id="IPR011059">
    <property type="entry name" value="Metal-dep_hydrolase_composite"/>
</dbReference>
<name>A0A062U038_9PROT</name>
<dbReference type="eggNOG" id="COG1574">
    <property type="taxonomic scope" value="Bacteria"/>
</dbReference>
<feature type="domain" description="Amidohydrolase 3" evidence="1">
    <location>
        <begin position="30"/>
        <end position="507"/>
    </location>
</feature>
<evidence type="ECO:0000313" key="2">
    <source>
        <dbReference type="EMBL" id="KCZ53651.1"/>
    </source>
</evidence>
<gene>
    <name evidence="2" type="ORF">HY29_16665</name>
</gene>
<comment type="caution">
    <text evidence="2">The sequence shown here is derived from an EMBL/GenBank/DDBJ whole genome shotgun (WGS) entry which is preliminary data.</text>
</comment>
<dbReference type="GO" id="GO:0016810">
    <property type="term" value="F:hydrolase activity, acting on carbon-nitrogen (but not peptide) bonds"/>
    <property type="evidence" value="ECO:0007669"/>
    <property type="project" value="InterPro"/>
</dbReference>
<dbReference type="PANTHER" id="PTHR22642:SF2">
    <property type="entry name" value="PROTEIN LONG AFTER FAR-RED 3"/>
    <property type="match status" value="1"/>
</dbReference>
<proteinExistence type="predicted"/>
<evidence type="ECO:0000259" key="1">
    <source>
        <dbReference type="Pfam" id="PF07969"/>
    </source>
</evidence>
<dbReference type="SUPFAM" id="SSF51338">
    <property type="entry name" value="Composite domain of metallo-dependent hydrolases"/>
    <property type="match status" value="1"/>
</dbReference>
<protein>
    <recommendedName>
        <fullName evidence="1">Amidohydrolase 3 domain-containing protein</fullName>
    </recommendedName>
</protein>
<evidence type="ECO:0000313" key="3">
    <source>
        <dbReference type="Proteomes" id="UP000027037"/>
    </source>
</evidence>
<dbReference type="InterPro" id="IPR033932">
    <property type="entry name" value="YtcJ-like"/>
</dbReference>
<dbReference type="CDD" id="cd01300">
    <property type="entry name" value="YtcJ_like"/>
    <property type="match status" value="1"/>
</dbReference>
<dbReference type="Gene3D" id="3.10.310.70">
    <property type="match status" value="1"/>
</dbReference>
<reference evidence="2 3" key="1">
    <citation type="journal article" date="2014" name="Antonie Van Leeuwenhoek">
        <title>Hyphomonas beringensis sp. nov. and Hyphomonas chukchiensis sp. nov., isolated from surface seawater of the Bering Sea and Chukchi Sea.</title>
        <authorList>
            <person name="Li C."/>
            <person name="Lai Q."/>
            <person name="Li G."/>
            <person name="Dong C."/>
            <person name="Wang J."/>
            <person name="Liao Y."/>
            <person name="Shao Z."/>
        </authorList>
    </citation>
    <scope>NUCLEOTIDE SEQUENCE [LARGE SCALE GENOMIC DNA]</scope>
    <source>
        <strain evidence="2 3">25B14_1</strain>
    </source>
</reference>
<dbReference type="Proteomes" id="UP000027037">
    <property type="component" value="Unassembled WGS sequence"/>
</dbReference>
<dbReference type="Gene3D" id="3.20.20.140">
    <property type="entry name" value="Metal-dependent hydrolases"/>
    <property type="match status" value="1"/>
</dbReference>
<dbReference type="AlphaFoldDB" id="A0A062U038"/>
<dbReference type="Gene3D" id="2.30.40.10">
    <property type="entry name" value="Urease, subunit C, domain 1"/>
    <property type="match status" value="1"/>
</dbReference>
<organism evidence="2 3">
    <name type="scientific">Hyphomonas beringensis</name>
    <dbReference type="NCBI Taxonomy" id="1280946"/>
    <lineage>
        <taxon>Bacteria</taxon>
        <taxon>Pseudomonadati</taxon>
        <taxon>Pseudomonadota</taxon>
        <taxon>Alphaproteobacteria</taxon>
        <taxon>Hyphomonadales</taxon>
        <taxon>Hyphomonadaceae</taxon>
        <taxon>Hyphomonas</taxon>
    </lineage>
</organism>
<dbReference type="SUPFAM" id="SSF51556">
    <property type="entry name" value="Metallo-dependent hydrolases"/>
    <property type="match status" value="1"/>
</dbReference>
<dbReference type="InterPro" id="IPR032466">
    <property type="entry name" value="Metal_Hydrolase"/>
</dbReference>
<dbReference type="STRING" id="1280946.HY29_16665"/>
<keyword evidence="3" id="KW-1185">Reference proteome</keyword>
<sequence>MITLDDRIVFTGVLADALEWADQRGVSVTEYDLGGATVLPGFIDGHLHPLPMIFFAMNANFEGAEDMGDVRARLLSHVGEVEPDEWIVGVQYEGKKMPAGQVLSRRELDEICPDRPVLIYARDGHCVIVNSVVLQQTGINETTQDPDGGSIGRYDDGTLNGLFHEKAAGLPLQHMPRPSRKRMLKASAGAFEALAENGITSIGAMLQSDEEGPGGAASSRESVFFPNIRHLIPQSVYSIIIGKTLDGINTLVESSADMDDSPSKPRAFKIFADGTFGSCTACMSEPYADKTCTHGYMTLSDDEIYGRMTAAHLAGYQICIHAVGDQGIANCVDLFERLLEEYPRDDHRHRIEHASIASKPLIRRIAKLGLGICTQPLFIRSEKDWLPKRLGTGRSGMSYPFRDYLDAGIILGGSSDAPIEDTDVIAALDYAVNRGGYHPEQGVTPMEAVSMFTRNAAYLQFEEAEKGTLEVGKRADVVVLSQNPLDVPPQDISKLKVVRTMIGGTFVNSAEA</sequence>
<dbReference type="PATRIC" id="fig|1280946.3.peg.2491"/>